<dbReference type="Proteomes" id="UP001530315">
    <property type="component" value="Unassembled WGS sequence"/>
</dbReference>
<dbReference type="FunFam" id="1.10.472.10:FF:000001">
    <property type="entry name" value="G2/mitotic-specific cyclin"/>
    <property type="match status" value="1"/>
</dbReference>
<evidence type="ECO:0000313" key="8">
    <source>
        <dbReference type="Proteomes" id="UP001530315"/>
    </source>
</evidence>
<dbReference type="Gene3D" id="1.10.472.10">
    <property type="entry name" value="Cyclin-like"/>
    <property type="match status" value="1"/>
</dbReference>
<dbReference type="EMBL" id="JALLAZ020001602">
    <property type="protein sequence ID" value="KAL3771453.1"/>
    <property type="molecule type" value="Genomic_DNA"/>
</dbReference>
<dbReference type="InterPro" id="IPR048258">
    <property type="entry name" value="Cyclins_cyclin-box"/>
</dbReference>
<name>A0ABD3N5S5_9STRA</name>
<dbReference type="GO" id="GO:0051301">
    <property type="term" value="P:cell division"/>
    <property type="evidence" value="ECO:0007669"/>
    <property type="project" value="UniProtKB-KW"/>
</dbReference>
<organism evidence="7 8">
    <name type="scientific">Stephanodiscus triporus</name>
    <dbReference type="NCBI Taxonomy" id="2934178"/>
    <lineage>
        <taxon>Eukaryota</taxon>
        <taxon>Sar</taxon>
        <taxon>Stramenopiles</taxon>
        <taxon>Ochrophyta</taxon>
        <taxon>Bacillariophyta</taxon>
        <taxon>Coscinodiscophyceae</taxon>
        <taxon>Thalassiosirophycidae</taxon>
        <taxon>Stephanodiscales</taxon>
        <taxon>Stephanodiscaceae</taxon>
        <taxon>Stephanodiscus</taxon>
    </lineage>
</organism>
<dbReference type="PANTHER" id="PTHR10177">
    <property type="entry name" value="CYCLINS"/>
    <property type="match status" value="1"/>
</dbReference>
<keyword evidence="1" id="KW-0132">Cell division</keyword>
<dbReference type="InterPro" id="IPR036915">
    <property type="entry name" value="Cyclin-like_sf"/>
</dbReference>
<dbReference type="PROSITE" id="PS00292">
    <property type="entry name" value="CYCLINS"/>
    <property type="match status" value="1"/>
</dbReference>
<evidence type="ECO:0000256" key="5">
    <source>
        <dbReference type="SAM" id="MobiDB-lite"/>
    </source>
</evidence>
<evidence type="ECO:0000256" key="3">
    <source>
        <dbReference type="ARBA" id="ARBA00023306"/>
    </source>
</evidence>
<evidence type="ECO:0000259" key="6">
    <source>
        <dbReference type="SMART" id="SM00385"/>
    </source>
</evidence>
<dbReference type="SMART" id="SM00385">
    <property type="entry name" value="CYCLIN"/>
    <property type="match status" value="1"/>
</dbReference>
<keyword evidence="8" id="KW-1185">Reference proteome</keyword>
<protein>
    <recommendedName>
        <fullName evidence="6">Cyclin-like domain-containing protein</fullName>
    </recommendedName>
</protein>
<proteinExistence type="inferred from homology"/>
<dbReference type="AlphaFoldDB" id="A0ABD3N5S5"/>
<evidence type="ECO:0000256" key="1">
    <source>
        <dbReference type="ARBA" id="ARBA00022618"/>
    </source>
</evidence>
<evidence type="ECO:0000256" key="2">
    <source>
        <dbReference type="ARBA" id="ARBA00023127"/>
    </source>
</evidence>
<dbReference type="Pfam" id="PF00134">
    <property type="entry name" value="Cyclin_N"/>
    <property type="match status" value="1"/>
</dbReference>
<gene>
    <name evidence="7" type="ORF">ACHAW5_000108</name>
</gene>
<dbReference type="SUPFAM" id="SSF47954">
    <property type="entry name" value="Cyclin-like"/>
    <property type="match status" value="1"/>
</dbReference>
<keyword evidence="3" id="KW-0131">Cell cycle</keyword>
<dbReference type="CDD" id="cd20507">
    <property type="entry name" value="CYCLIN_CCNB1-like_rpt1"/>
    <property type="match status" value="1"/>
</dbReference>
<feature type="domain" description="Cyclin-like" evidence="6">
    <location>
        <begin position="160"/>
        <end position="244"/>
    </location>
</feature>
<evidence type="ECO:0000256" key="4">
    <source>
        <dbReference type="RuleBase" id="RU000383"/>
    </source>
</evidence>
<comment type="similarity">
    <text evidence="4">Belongs to the cyclin family.</text>
</comment>
<dbReference type="InterPro" id="IPR046965">
    <property type="entry name" value="Cyclin_A/B-like"/>
</dbReference>
<keyword evidence="2 4" id="KW-0195">Cyclin</keyword>
<comment type="caution">
    <text evidence="7">The sequence shown here is derived from an EMBL/GenBank/DDBJ whole genome shotgun (WGS) entry which is preliminary data.</text>
</comment>
<evidence type="ECO:0000313" key="7">
    <source>
        <dbReference type="EMBL" id="KAL3771453.1"/>
    </source>
</evidence>
<dbReference type="InterPro" id="IPR013763">
    <property type="entry name" value="Cyclin-like_dom"/>
</dbReference>
<sequence length="262" mass="30004">MPPKKIHRVAFKDVSNSQFNEDHTKVAKVKSHIKKNSAALSAQESAGNERSKRPAAVEEEANLHASSKPFRSNLTHPSKAHLAPIDLDLAQYDIQPTFKKYQDGSAYDIDKRDSDDPLLVADYVQEMYRYYREQEHRAVVGPYMRHQQTINSTMRTVLIDWLCEVHHKLKFTPQTLFLTVNIVDRYLAKVKVLRRELQLIGTTALLIASKYEEIFPAGIDDLVEACAGIYSHSEMVETEETILRHLNTNSAFRLSTIFLFDT</sequence>
<reference evidence="7 8" key="1">
    <citation type="submission" date="2024-10" db="EMBL/GenBank/DDBJ databases">
        <title>Updated reference genomes for cyclostephanoid diatoms.</title>
        <authorList>
            <person name="Roberts W.R."/>
            <person name="Alverson A.J."/>
        </authorList>
    </citation>
    <scope>NUCLEOTIDE SEQUENCE [LARGE SCALE GENOMIC DNA]</scope>
    <source>
        <strain evidence="7 8">AJA276-08</strain>
    </source>
</reference>
<accession>A0ABD3N5S5</accession>
<feature type="region of interest" description="Disordered" evidence="5">
    <location>
        <begin position="22"/>
        <end position="76"/>
    </location>
</feature>
<dbReference type="InterPro" id="IPR006671">
    <property type="entry name" value="Cyclin_N"/>
</dbReference>
<dbReference type="PIRSF" id="PIRSF001771">
    <property type="entry name" value="Cyclin_A_B_D_E"/>
    <property type="match status" value="1"/>
</dbReference>
<feature type="compositionally biased region" description="Basic residues" evidence="5">
    <location>
        <begin position="26"/>
        <end position="35"/>
    </location>
</feature>
<dbReference type="InterPro" id="IPR039361">
    <property type="entry name" value="Cyclin"/>
</dbReference>
<feature type="compositionally biased region" description="Basic and acidic residues" evidence="5">
    <location>
        <begin position="47"/>
        <end position="56"/>
    </location>
</feature>